<name>G3A875_9RALS</name>
<dbReference type="InterPro" id="IPR018392">
    <property type="entry name" value="LysM"/>
</dbReference>
<feature type="region of interest" description="Disordered" evidence="2">
    <location>
        <begin position="3612"/>
        <end position="3631"/>
    </location>
</feature>
<dbReference type="NCBIfam" id="TIGR01643">
    <property type="entry name" value="YD_repeat_2x"/>
    <property type="match status" value="22"/>
</dbReference>
<dbReference type="Pfam" id="PF05593">
    <property type="entry name" value="RHS_repeat"/>
    <property type="match status" value="17"/>
</dbReference>
<feature type="domain" description="LysM" evidence="3">
    <location>
        <begin position="3549"/>
        <end position="3596"/>
    </location>
</feature>
<dbReference type="EMBL" id="FR854089">
    <property type="protein sequence ID" value="CCA86309.1"/>
    <property type="molecule type" value="Genomic_DNA"/>
</dbReference>
<dbReference type="InterPro" id="IPR031325">
    <property type="entry name" value="RHS_repeat"/>
</dbReference>
<evidence type="ECO:0000256" key="2">
    <source>
        <dbReference type="SAM" id="MobiDB-lite"/>
    </source>
</evidence>
<dbReference type="Pfam" id="PF01476">
    <property type="entry name" value="LysM"/>
    <property type="match status" value="1"/>
</dbReference>
<accession>G3A875</accession>
<reference evidence="4" key="1">
    <citation type="journal article" date="2011" name="PLoS ONE">
        <title>Ralstonia syzygii, the Blood Disease Bacterium and some Asian R. solanacearum strains form a single genomic species despite divergent lifestyles.</title>
        <authorList>
            <person name="Remenant B."/>
            <person name="de Cambiaire J.C."/>
            <person name="Cellier G."/>
            <person name="Jacobs J.M."/>
            <person name="Mangenot S."/>
            <person name="Barbe V."/>
            <person name="Lajus A."/>
            <person name="Vallenet D."/>
            <person name="Medigue C."/>
            <person name="Fegan M."/>
            <person name="Allen C."/>
            <person name="Prior P."/>
        </authorList>
    </citation>
    <scope>NUCLEOTIDE SEQUENCE</scope>
    <source>
        <strain evidence="4">R24</strain>
    </source>
</reference>
<dbReference type="InterPro" id="IPR056823">
    <property type="entry name" value="TEN-like_YD-shell"/>
</dbReference>
<dbReference type="InterPro" id="IPR006530">
    <property type="entry name" value="YD"/>
</dbReference>
<organism evidence="4">
    <name type="scientific">Ralstonia syzygii R24</name>
    <dbReference type="NCBI Taxonomy" id="907261"/>
    <lineage>
        <taxon>Bacteria</taxon>
        <taxon>Pseudomonadati</taxon>
        <taxon>Pseudomonadota</taxon>
        <taxon>Betaproteobacteria</taxon>
        <taxon>Burkholderiales</taxon>
        <taxon>Burkholderiaceae</taxon>
        <taxon>Ralstonia</taxon>
        <taxon>Ralstonia solanacearum species complex</taxon>
    </lineage>
</organism>
<dbReference type="SUPFAM" id="SSF63829">
    <property type="entry name" value="Calcium-dependent phosphotriesterase"/>
    <property type="match status" value="1"/>
</dbReference>
<gene>
    <name evidence="4" type="ORF">RALSY_40527</name>
</gene>
<proteinExistence type="predicted"/>
<protein>
    <recommendedName>
        <fullName evidence="3">LysM domain-containing protein</fullName>
    </recommendedName>
</protein>
<keyword evidence="1" id="KW-0677">Repeat</keyword>
<evidence type="ECO:0000259" key="3">
    <source>
        <dbReference type="PROSITE" id="PS51782"/>
    </source>
</evidence>
<dbReference type="SUPFAM" id="SSF101908">
    <property type="entry name" value="Putative isomerase YbhE"/>
    <property type="match status" value="1"/>
</dbReference>
<dbReference type="PROSITE" id="PS51782">
    <property type="entry name" value="LYSM"/>
    <property type="match status" value="1"/>
</dbReference>
<dbReference type="CDD" id="cd00118">
    <property type="entry name" value="LysM"/>
    <property type="match status" value="1"/>
</dbReference>
<dbReference type="Pfam" id="PF25023">
    <property type="entry name" value="TEN_YD-shell"/>
    <property type="match status" value="1"/>
</dbReference>
<dbReference type="Gene3D" id="2.180.10.10">
    <property type="entry name" value="RHS repeat-associated core"/>
    <property type="match status" value="11"/>
</dbReference>
<dbReference type="SMART" id="SM00257">
    <property type="entry name" value="LysM"/>
    <property type="match status" value="1"/>
</dbReference>
<dbReference type="Gene3D" id="3.10.350.10">
    <property type="entry name" value="LysM domain"/>
    <property type="match status" value="1"/>
</dbReference>
<dbReference type="Gene3D" id="3.90.930.1">
    <property type="match status" value="1"/>
</dbReference>
<dbReference type="InterPro" id="IPR036779">
    <property type="entry name" value="LysM_dom_sf"/>
</dbReference>
<evidence type="ECO:0000313" key="4">
    <source>
        <dbReference type="EMBL" id="CCA86309.1"/>
    </source>
</evidence>
<dbReference type="PANTHER" id="PTHR32305">
    <property type="match status" value="1"/>
</dbReference>
<dbReference type="PANTHER" id="PTHR32305:SF15">
    <property type="entry name" value="PROTEIN RHSA-RELATED"/>
    <property type="match status" value="1"/>
</dbReference>
<reference evidence="4" key="2">
    <citation type="submission" date="2011-04" db="EMBL/GenBank/DDBJ databases">
        <authorList>
            <person name="Genoscope - CEA"/>
        </authorList>
    </citation>
    <scope>NUCLEOTIDE SEQUENCE</scope>
    <source>
        <strain evidence="4">R24</strain>
    </source>
</reference>
<dbReference type="InterPro" id="IPR050708">
    <property type="entry name" value="T6SS_VgrG/RHS"/>
</dbReference>
<sequence>MVAIVSGNNLGLNLGSLAVLGNNGHIGTPTQGRNGERAYVNASTGNLVLQDQDALLAGVGSSSAAVRTYNSQGNFDPNNASGWTEAPYKSIASGANGTLVRTDIDGSANVYRWDATRQLYVATTAAGSALDTISVSGTGTSAVSTWTDGATGATETYQGFGNGLLLSSTDLSGNTLTYTYDANNRLIGTTNADGESINYTYSPDGLLTTVSTTLQSGQVLSEVSYAYDALNRLQTVSVNLNPSGTVPNGADTLATYDTTYSYDGTSTRVTGVTQSDGTTLAFTYVLVNGDYRVASVTDGDGQVTSFAYDTVANTTTVTDPQQVSSVYQYGGNGELTQIRNGVTASNTVGLTQLNYTYNAIGDVATMTDGLGHTVSFQYDANGNLTSQVDSAGNTQTRTYNAQNQVLTETVYAAPASGSTAASQPQTTRYVYDAGNRNLLRFAISAEGRVTEYQYNAQGLRTADIAYSTADYNTASLAQTAVPTEAQMQSWVSGQDLTQSERTDFAYDFRGLLNSASTYASVDASGSGVASTAATTQYVYDQQGLLLQTVSPDGQTISQSIYDGLGRVVSSTARSADGSLSATTVTQYDDANRKTTVTLANGLSTTSTYDTAGRLVSVVQSSAAGNLGTTRYAYDADGHLLMTQGPTGQRSWFLYDVDGRKVADIDANGKLTEYVYNADHQITEAIGYDTPVDTTQLVDANGNPTTAYNDHPAAAPAGVTPVTLASIRPAATALDARSWTFYDAAGRIAWQVDALGRVTQTQYDGASRIVGVTQFATVVDTSQLGDGTGVTLALAGSANAGQAGVVTVSQNAADRSIERVYDQDGLLRATIDGEGYLKEVRYNAAGQPVQTLAYATKVPGFTDAASIASAVATASSSGSLASLLPAASASDISTFIYYNDRGQVVGQVDGDGYLTETVYDANGRATKTIRYANPANGPAGVASALASLRPASSPEDHVATNTWAGLGRLASQTNAEGTVTQYAYDSVGNLISIATALNTADQRTLLTRYDVQGRVVAELSGDGAALLNGNQTQPQIDAIWQQYATTYTYDAAGRRTSQTDPNGNRTVFFYDNVGRLRYTVNAAGEVTENQYDVLGHLTGTSQYATALDALTLAGLQGGLLSSAANQSASAALAAAQQAAASQNSTVRFAYDAGGERILIQDALGGTTATSYDAFGDQIATTQSIGAGSSVTNARSFDRRGFQTGSVSDVGGLATTAGAQYDAFGRLIRSVDANGNVAQESYDPLGRVVSVTDPTGATRGSTYDAFGRVLTQTDAQGNRTTYSYNTAQRSITVTSADGVSMTTVHNREGQTASVTDGNGNTTTYAYDQDGNLLSTVTPLTATANQYDAADRLIRTTDANGNPVAYTYDAANRLLSRTVDPDGLHLVTTYQYDAKGQQVSATDANGIVTQTTYDLKGEVVSQTVDPNGLNLTTTYAYDQRGQLLTVASPGGTTTEYAYDNLGRRTQTIVDPNGLHLATGYTYDNDGNVVAKTDPKGNVTRYAYDAGNRVVYTVDGAGDVTHTSYDADGRVASQTRYQAPIDLTGLGNSVSIAVLDGRVTATPGLDAVQYSVYNASGQLTYSVDGLGDVIKFVYDGNGNVIDRVGYANRADLTSWTPGTVPSVVSDPAHDEEVRTVYDALNRAIYALSSTGDGSQVSVVAQTYDGVGNVIGRTAYANTVPVSTPATAASVAAALGSVAGSPSDASVRNVYDAANRLTWSADGTGAVTQRVYDADGNLVKRVAYATPVAAGAALSSVVPSSADRVTLMAYDDANRLTYTIDALGDVVQAVYDANGNVVAHIAYANPVAAPTGSSAPMRAAALAAAIVPDANADRMTRAAFDSANRQVFTVDASGAVTRATYDADGRVIATTAFANRIAAASLPINAGIDGIQALLTPDASADRTTLSAFDAAGHQVYSVDALGYVTQHAFDGLGRLAGTRLLAQQTAGLTVGADADAIAAAVVENRDADQTKMFRYDAAGNLLSSTEAEYFNESYTYNGLGEKLSFTNKNGDTWTYAYDAAGRLSSETTPSVGVTTLGRDANGNLVLGGTFWDGSHFGQGSMSADDSYASEWGSTVFIHLVTRFTYDALGNLTARTEAAGTSSERTTRYQYDALGRQIKTIYPPVGVYNASDLNNLTTDGAGAGGRSETVRTLSTQVVYDAFGDAVANIDVAGNVSTKSYDQRGRVNYEVDALGYVTGYQRDAFGDVTALTRYGNATSVNGGVTAAGANVPTASQVAQALVPGGADRIITTQYDPLGRATQVTQPAVWVNNGRGQGYQAAAVTRNTYNAFGQAVQVSVLDDAANGIWATTTHYYDRRGQQIGTVDALGYVTTQGFDAAGNLTSETQYAQAVAGSPPAMLPVPAGSIDDRTVRYTYNVLNQKTSMTRVGVLSSSAWATGPDSEPTVATNRANLTTWDGYDLVGNLTSEVDPLGNTTTTYYDALGRRLMVLAPERTAISDGVWNSVTPITVFEHDAFGDVVAQTAFEQGAYGGDYGGSYGDIAANLYPSAHDRMTLTQYDSHGKATETTDANSHGVYMSYDAAGHLANTWQTVTGNDGVDRTLYTAFQYDALGQQTAIITPGSTSVVSGGKIVTQSQQQAGSVTTGMAYNAFGEVVAQGTFTTGADPQYQAYFNYDNAGRRWRTNSGDGNVKVMLYDLQGRQTAQISSAGSTDLSQFGNAQSVDQQGSNGLRRIDSQLDLLGRATQQTLAARYDSTDVGAYRPVVYQTFHRWGNVITQSDVRNAAWVTTYQYNANNQVVRETQPDGNGNLSADSPVTQIHYDALGRQVAVMDANGHINAQVWDAGGHLVQEIHADGGVVQHGYDTFGDEVQLTDALGNVTQYGYDLLGRKTSITSAPVAVYTVGTDNSVSGTNKQLVTTMRYDQAGHKLTQTDGTGAITRYTYDLRGNVIGVTDADGATHTAAFNAQGKQVGAQDANGKLATWSYDAFGELTGHTDIGGASYQFGYDAARQLVSQTNSRGQNLAYRYDAAGQLTEIDDNAQHQQTYYAYNAAGQHVLEQTVQAGTTYQNQLVAYDTLGRLAHVEGMDGVNLDISYDKVGNKLRQTTTYNTESQRTVIDYGQVLQTDESGNPVLDDAGNPVYNTVQIGSHVVYDATAHTQEQWFAYDAMNRQVLVDGAANGNAGDLSNLTTGQGHILSYDKNGNRVSDESRGTAVVPEYSQNTDASGAPVGDPYLAGYTTRTGVITTWYGYDSLNRLSTVSTGAYGQQQTGTVQKQVPQLDESGNPVLDESGNPITDTVTTPVYSEVALDQSHAVTLDERRYDGANRVVSSGPVNLPPSGTGVASGTIVSSGNTGVLHASYIEALAGSSTNQPGSTATTTRYDAAGRVLSQHVVNQVDGTRSYDVSYEKTVVTGTHTVQTPILDESGNPVLDESGNPTYTTQTITDTAEVSTYDAAGNALGYRVTQNGTTTDYTFSQALYEGYQEGGVSAVSSDGSSGSTGEQYDANGFLVGLTDSTQGANNRSFVNDANGHILQKNQQGNLLNQLVVNGQVMGTYGVGTDPSTPTNSDGTPNYTTQGNFDLGYQPVTNSYPAAATGQYPVKSGDTLQSIAQAAYGDSQLWYQIAQANGLSGNADLRVGQIINIPTRVGGTHNTANTFAPYDPSKVEGSTSPNLPAPSSDDGGGCGVIGQVIMIVVAVVATIYTAGAAAGAFSAVATGTAGTTAGVVAGTEAALGAAAGTVGGTFTTGLAAMAGGYGAAGVGAAVVGGAVGSIASQAVGNAIGAEHGFSWDQVALSGVAAGVTAGVGVAASGTALAATQGSAGVVAGIGRAAIGSVATQGIAVAVGLQDHFSWQSVAASAAAGGVGAAVGGMASSALAGSGLSAGVQGVVAGTAAGIAAGTTAAVMRGGRVQIAQIAADAFGNALGSSLAQANSAPASQAWDGTYLDKTPVKGIFLNTTESANTTVYTSPDPILLASNNMSDAYLSPNEEAIIRAFGGNPAQAHRDDAGIVNFDAAATTVTSKRVSALGPLDPDTYTPGTYDYTDGSRRLLSGQFAELGTPITPGVTSSMEVSQGFFGQRYGMATAIMADPTLSWGQRAGGLGLATAMAPMMLAEEAGRGMLNIPADISEGFQYLGRSANARTVGDSFHNADMAAGRFLEAGLNTVGAGAAAKAAAIELRGLYATMAPRIDAAFNFVGSKDSVATLRYQQGMVRLGGAADDVAALGNTRSVGLSVEDALVLRGDASRAQVVQAIGDAAQPSVKAILALDPEAQVGFRGSLATGLKNATKLGPNGERVAFDGVVATKNGLPYTGPQGYDADFFVVSDKLAADLGRKSFFRDAADLSASLGEVFGGFGKSMQVNPILSGMKVETPTFRVFNSLEIQKKLNAGDAQIYFIPGKN</sequence>
<evidence type="ECO:0000256" key="1">
    <source>
        <dbReference type="ARBA" id="ARBA00022737"/>
    </source>
</evidence>